<reference evidence="6 7" key="1">
    <citation type="submission" date="2024-09" db="EMBL/GenBank/DDBJ databases">
        <authorList>
            <person name="Sun Q."/>
            <person name="Mori K."/>
        </authorList>
    </citation>
    <scope>NUCLEOTIDE SEQUENCE [LARGE SCALE GENOMIC DNA]</scope>
    <source>
        <strain evidence="6 7">TBRC 5777</strain>
    </source>
</reference>
<protein>
    <submittedName>
        <fullName evidence="6">Transglycosylase SLT domain-containing protein</fullName>
    </submittedName>
</protein>
<dbReference type="Gene3D" id="3.30.70.1070">
    <property type="entry name" value="Sporulation related repeat"/>
    <property type="match status" value="1"/>
</dbReference>
<dbReference type="Pfam" id="PF01464">
    <property type="entry name" value="SLT"/>
    <property type="match status" value="1"/>
</dbReference>
<feature type="region of interest" description="Disordered" evidence="3">
    <location>
        <begin position="338"/>
        <end position="359"/>
    </location>
</feature>
<dbReference type="RefSeq" id="WP_377045675.1">
    <property type="nucleotide sequence ID" value="NZ_JBHLUN010000012.1"/>
</dbReference>
<dbReference type="InterPro" id="IPR008258">
    <property type="entry name" value="Transglycosylase_SLT_dom_1"/>
</dbReference>
<name>A0ABV6JWT5_9PROT</name>
<proteinExistence type="inferred from homology"/>
<sequence length="521" mass="53981">MPKGRGAGSRLRGVAALSLLAALAACGSQPTATGPIVASTTSPYYHRPSSYDPPGPPSDPWGPYIRDASKRFDIPERWIREVMRQESGGRTTATSPVGAMGLMQVMPATYAELASRYGLGNDPYFPYDSIMAGTAYVREMYELYGTPGFLAAYNGGPRRLEDYLWGGKSLPAETRNYVARIGPRIAGTEPNRKAPPEVYAAAELPLNIPPGPRRGDTATMLALREQRRAVDPGVKVARLPAGPVIAMDPIPDGSTSPAPVQVASLGGGPVIAMAPIPDGSTSRSNSPQGTVVAMDPIPDGSTSRANRPQGTVIAMDPIPDGSTSPAPSAAAPRGEVIAMDPIPDGSTSPRAEPRPEPARTELAAALPTPPSFLGSAHASERGLALPPPPAPVARGGDSRFAALDVPPPRSTTPRTLGFVGSASAATLPAAGNIRSATSSAGGGNWAVQVGAFASENLARSAAGTAQRQIGGMGTRVMVQPVMQGRNVLYRARVMGLSRDGAQGACERLRTQCMTLSPDAQS</sequence>
<keyword evidence="4" id="KW-0732">Signal</keyword>
<dbReference type="InterPro" id="IPR023346">
    <property type="entry name" value="Lysozyme-like_dom_sf"/>
</dbReference>
<dbReference type="InterPro" id="IPR007730">
    <property type="entry name" value="SPOR-like_dom"/>
</dbReference>
<dbReference type="InterPro" id="IPR036680">
    <property type="entry name" value="SPOR-like_sf"/>
</dbReference>
<dbReference type="PANTHER" id="PTHR37423:SF2">
    <property type="entry name" value="MEMBRANE-BOUND LYTIC MUREIN TRANSGLYCOSYLASE C"/>
    <property type="match status" value="1"/>
</dbReference>
<dbReference type="PROSITE" id="PS51257">
    <property type="entry name" value="PROKAR_LIPOPROTEIN"/>
    <property type="match status" value="1"/>
</dbReference>
<dbReference type="Proteomes" id="UP001589865">
    <property type="component" value="Unassembled WGS sequence"/>
</dbReference>
<dbReference type="SUPFAM" id="SSF53955">
    <property type="entry name" value="Lysozyme-like"/>
    <property type="match status" value="1"/>
</dbReference>
<feature type="domain" description="SPOR" evidence="5">
    <location>
        <begin position="439"/>
        <end position="521"/>
    </location>
</feature>
<comment type="similarity">
    <text evidence="2">Belongs to the virb1 family.</text>
</comment>
<gene>
    <name evidence="6" type="ORF">ACFFGY_16860</name>
</gene>
<dbReference type="Pfam" id="PF05036">
    <property type="entry name" value="SPOR"/>
    <property type="match status" value="1"/>
</dbReference>
<accession>A0ABV6JWT5</accession>
<evidence type="ECO:0000256" key="3">
    <source>
        <dbReference type="SAM" id="MobiDB-lite"/>
    </source>
</evidence>
<evidence type="ECO:0000256" key="2">
    <source>
        <dbReference type="ARBA" id="ARBA00009387"/>
    </source>
</evidence>
<keyword evidence="7" id="KW-1185">Reference proteome</keyword>
<dbReference type="Gene3D" id="1.10.530.10">
    <property type="match status" value="1"/>
</dbReference>
<evidence type="ECO:0000256" key="4">
    <source>
        <dbReference type="SAM" id="SignalP"/>
    </source>
</evidence>
<comment type="similarity">
    <text evidence="1">Belongs to the transglycosylase Slt family.</text>
</comment>
<evidence type="ECO:0000256" key="1">
    <source>
        <dbReference type="ARBA" id="ARBA00007734"/>
    </source>
</evidence>
<comment type="caution">
    <text evidence="6">The sequence shown here is derived from an EMBL/GenBank/DDBJ whole genome shotgun (WGS) entry which is preliminary data.</text>
</comment>
<dbReference type="PANTHER" id="PTHR37423">
    <property type="entry name" value="SOLUBLE LYTIC MUREIN TRANSGLYCOSYLASE-RELATED"/>
    <property type="match status" value="1"/>
</dbReference>
<dbReference type="EMBL" id="JBHLUN010000012">
    <property type="protein sequence ID" value="MFC0409925.1"/>
    <property type="molecule type" value="Genomic_DNA"/>
</dbReference>
<feature type="chain" id="PRO_5046044472" evidence="4">
    <location>
        <begin position="25"/>
        <end position="521"/>
    </location>
</feature>
<evidence type="ECO:0000259" key="5">
    <source>
        <dbReference type="PROSITE" id="PS51724"/>
    </source>
</evidence>
<evidence type="ECO:0000313" key="6">
    <source>
        <dbReference type="EMBL" id="MFC0409925.1"/>
    </source>
</evidence>
<dbReference type="CDD" id="cd00254">
    <property type="entry name" value="LT-like"/>
    <property type="match status" value="1"/>
</dbReference>
<organism evidence="6 7">
    <name type="scientific">Roseomonas elaeocarpi</name>
    <dbReference type="NCBI Taxonomy" id="907779"/>
    <lineage>
        <taxon>Bacteria</taxon>
        <taxon>Pseudomonadati</taxon>
        <taxon>Pseudomonadota</taxon>
        <taxon>Alphaproteobacteria</taxon>
        <taxon>Acetobacterales</taxon>
        <taxon>Roseomonadaceae</taxon>
        <taxon>Roseomonas</taxon>
    </lineage>
</organism>
<evidence type="ECO:0000313" key="7">
    <source>
        <dbReference type="Proteomes" id="UP001589865"/>
    </source>
</evidence>
<dbReference type="PROSITE" id="PS51724">
    <property type="entry name" value="SPOR"/>
    <property type="match status" value="1"/>
</dbReference>
<feature type="signal peptide" evidence="4">
    <location>
        <begin position="1"/>
        <end position="24"/>
    </location>
</feature>